<dbReference type="RefSeq" id="XP_023980522.1">
    <property type="nucleotide sequence ID" value="XM_024124754.1"/>
</dbReference>
<evidence type="ECO:0000313" key="2">
    <source>
        <dbReference type="Proteomes" id="UP000248484"/>
    </source>
</evidence>
<feature type="region of interest" description="Disordered" evidence="1">
    <location>
        <begin position="1"/>
        <end position="224"/>
    </location>
</feature>
<dbReference type="Proteomes" id="UP000248484">
    <property type="component" value="Chromosome 2"/>
</dbReference>
<feature type="region of interest" description="Disordered" evidence="1">
    <location>
        <begin position="242"/>
        <end position="264"/>
    </location>
</feature>
<proteinExistence type="predicted"/>
<keyword evidence="2" id="KW-1185">Reference proteome</keyword>
<dbReference type="AlphaFoldDB" id="A0A2Y9SSV6"/>
<feature type="compositionally biased region" description="Basic and acidic residues" evidence="1">
    <location>
        <begin position="14"/>
        <end position="28"/>
    </location>
</feature>
<accession>A0A2Y9SSV6</accession>
<sequence>MGVELRGAGCQENSKCEAKERAPSHDSGIRITGQSDKVRDPGPTVSDREEGERSRCPGHLAGRSRRRDKDFGLPPAQARATPLQHPALPVRPGHVEAADKPPGPEGGENLPSQPPPPSLCGLLGPPRAVPPARRRTRSSAQVPAPVRGRRLRLPGPPPGRGHQAPRACALARSETESQATQSRGRRGPDPSGPRWGRGEAALSRKASRRRESAGAPGEGFPQRPLQTCAYTWELENLCNLDFKEMSPPTPEQKGKLDRLRSGFH</sequence>
<organism evidence="2 3">
    <name type="scientific">Physeter macrocephalus</name>
    <name type="common">Sperm whale</name>
    <name type="synonym">Physeter catodon</name>
    <dbReference type="NCBI Taxonomy" id="9755"/>
    <lineage>
        <taxon>Eukaryota</taxon>
        <taxon>Metazoa</taxon>
        <taxon>Chordata</taxon>
        <taxon>Craniata</taxon>
        <taxon>Vertebrata</taxon>
        <taxon>Euteleostomi</taxon>
        <taxon>Mammalia</taxon>
        <taxon>Eutheria</taxon>
        <taxon>Laurasiatheria</taxon>
        <taxon>Artiodactyla</taxon>
        <taxon>Whippomorpha</taxon>
        <taxon>Cetacea</taxon>
        <taxon>Odontoceti</taxon>
        <taxon>Physeteridae</taxon>
        <taxon>Physeter</taxon>
    </lineage>
</organism>
<dbReference type="GeneID" id="112065120"/>
<feature type="compositionally biased region" description="Basic and acidic residues" evidence="1">
    <location>
        <begin position="252"/>
        <end position="264"/>
    </location>
</feature>
<evidence type="ECO:0000256" key="1">
    <source>
        <dbReference type="SAM" id="MobiDB-lite"/>
    </source>
</evidence>
<gene>
    <name evidence="3" type="primary">LOC112065120</name>
</gene>
<reference evidence="3" key="1">
    <citation type="submission" date="2025-08" db="UniProtKB">
        <authorList>
            <consortium name="RefSeq"/>
        </authorList>
    </citation>
    <scope>IDENTIFICATION</scope>
    <source>
        <tissue evidence="3">Muscle</tissue>
    </source>
</reference>
<protein>
    <submittedName>
        <fullName evidence="3">Proline-rich proteoglycan 2-like</fullName>
    </submittedName>
</protein>
<dbReference type="InParanoid" id="A0A2Y9SSV6"/>
<feature type="compositionally biased region" description="Basic and acidic residues" evidence="1">
    <location>
        <begin position="36"/>
        <end position="55"/>
    </location>
</feature>
<name>A0A2Y9SSV6_PHYMC</name>
<evidence type="ECO:0000313" key="3">
    <source>
        <dbReference type="RefSeq" id="XP_023980522.1"/>
    </source>
</evidence>
<dbReference type="KEGG" id="pcad:112065120"/>